<dbReference type="InterPro" id="IPR003754">
    <property type="entry name" value="4pyrrol_synth_uPrphyn_synth"/>
</dbReference>
<dbReference type="GO" id="GO:0004852">
    <property type="term" value="F:uroporphyrinogen-III synthase activity"/>
    <property type="evidence" value="ECO:0007669"/>
    <property type="project" value="InterPro"/>
</dbReference>
<feature type="region of interest" description="Disordered" evidence="1">
    <location>
        <begin position="632"/>
        <end position="656"/>
    </location>
</feature>
<dbReference type="AlphaFoldDB" id="A0A6A5WVT6"/>
<evidence type="ECO:0000259" key="2">
    <source>
        <dbReference type="Pfam" id="PF02602"/>
    </source>
</evidence>
<dbReference type="Pfam" id="PF02602">
    <property type="entry name" value="HEM4"/>
    <property type="match status" value="1"/>
</dbReference>
<reference evidence="3" key="1">
    <citation type="journal article" date="2020" name="Stud. Mycol.">
        <title>101 Dothideomycetes genomes: a test case for predicting lifestyles and emergence of pathogens.</title>
        <authorList>
            <person name="Haridas S."/>
            <person name="Albert R."/>
            <person name="Binder M."/>
            <person name="Bloem J."/>
            <person name="Labutti K."/>
            <person name="Salamov A."/>
            <person name="Andreopoulos B."/>
            <person name="Baker S."/>
            <person name="Barry K."/>
            <person name="Bills G."/>
            <person name="Bluhm B."/>
            <person name="Cannon C."/>
            <person name="Castanera R."/>
            <person name="Culley D."/>
            <person name="Daum C."/>
            <person name="Ezra D."/>
            <person name="Gonzalez J."/>
            <person name="Henrissat B."/>
            <person name="Kuo A."/>
            <person name="Liang C."/>
            <person name="Lipzen A."/>
            <person name="Lutzoni F."/>
            <person name="Magnuson J."/>
            <person name="Mondo S."/>
            <person name="Nolan M."/>
            <person name="Ohm R."/>
            <person name="Pangilinan J."/>
            <person name="Park H.-J."/>
            <person name="Ramirez L."/>
            <person name="Alfaro M."/>
            <person name="Sun H."/>
            <person name="Tritt A."/>
            <person name="Yoshinaga Y."/>
            <person name="Zwiers L.-H."/>
            <person name="Turgeon B."/>
            <person name="Goodwin S."/>
            <person name="Spatafora J."/>
            <person name="Crous P."/>
            <person name="Grigoriev I."/>
        </authorList>
    </citation>
    <scope>NUCLEOTIDE SEQUENCE</scope>
    <source>
        <strain evidence="3">CBS 123094</strain>
    </source>
</reference>
<dbReference type="OrthoDB" id="1028014at2759"/>
<feature type="domain" description="Tetrapyrrole biosynthesis uroporphyrinogen III synthase" evidence="2">
    <location>
        <begin position="35"/>
        <end position="298"/>
    </location>
</feature>
<feature type="region of interest" description="Disordered" evidence="1">
    <location>
        <begin position="311"/>
        <end position="413"/>
    </location>
</feature>
<evidence type="ECO:0000256" key="1">
    <source>
        <dbReference type="SAM" id="MobiDB-lite"/>
    </source>
</evidence>
<dbReference type="UniPathway" id="UPA00251">
    <property type="reaction ID" value="UER00320"/>
</dbReference>
<dbReference type="GO" id="GO:0006780">
    <property type="term" value="P:uroporphyrinogen III biosynthetic process"/>
    <property type="evidence" value="ECO:0007669"/>
    <property type="project" value="InterPro"/>
</dbReference>
<feature type="compositionally biased region" description="Basic and acidic residues" evidence="1">
    <location>
        <begin position="344"/>
        <end position="357"/>
    </location>
</feature>
<name>A0A6A5WVT6_9PLEO</name>
<dbReference type="CDD" id="cd06578">
    <property type="entry name" value="HemD"/>
    <property type="match status" value="1"/>
</dbReference>
<protein>
    <submittedName>
        <fullName evidence="3">Tetrapyrrole biosynthesis, uroporphyrinogen III synthase</fullName>
    </submittedName>
</protein>
<feature type="compositionally biased region" description="Basic and acidic residues" evidence="1">
    <location>
        <begin position="372"/>
        <end position="399"/>
    </location>
</feature>
<dbReference type="InterPro" id="IPR036108">
    <property type="entry name" value="4pyrrol_syn_uPrphyn_synt_sf"/>
</dbReference>
<sequence>MATDNSSRRVPLLLLKTKSAPADGYEEFFNTFEHGRYRPAFVPVLEHRFKQDALEHVRHCITGGGFVPGPESTLARYGAMIFTSQRAVEAFSEIIESIKQEGQHNLDELLPVGTPLYVVGPATARGLKCLGLHCAVLGEDSGNGQVLAHFILAHYNGLYKGAEKPPILFLVGEKRRDIIPVTLQSNDLAPEKNTRVDELVIYETGEMQSFKSDFSLLWHKNNESRPELQWVVVFSPTGCRAMLESLNLIDELTRKSIPICGPRNTYVATIGPTTRDYLLEEFNFCPDVCAEKPSPEGIASGILSFTNQISSRNDDNAVSGTKRRASSAVSPKSQHRAKIPKKQTKIEDTMAIEKEDTPTDIGMAEPTVGGEGGKESIVEVSSGDKESDEKQAETGDTDRGNGNGKIQESSQREKKIASTILEKGIIYFLTRNRVGIDDAESVNDLQRTFFVLRPLPVGTKLGDGALPDLENSRLLALPKKTFPKSHSDRFMAFVEKGNTSIKDLKESFLQGSEYETKPQGSRHVDHPTPVGEGVYVLTRTEDRTTHLAYSLTIPSKLGEMQEDLGIKEQGSFIISIKNPERAGPASTRLPQKPDFPKEVIKEFRGLAWSEVKPHYLDYANAQILLIGENTETSVEQTKKDKKHGKETAKDELERLEHEDELRVEHLKGDDSVFDDLQISKKDFSDVPTTW</sequence>
<dbReference type="Proteomes" id="UP000799779">
    <property type="component" value="Unassembled WGS sequence"/>
</dbReference>
<gene>
    <name evidence="3" type="ORF">P154DRAFT_482594</name>
</gene>
<proteinExistence type="predicted"/>
<dbReference type="GO" id="GO:0005829">
    <property type="term" value="C:cytosol"/>
    <property type="evidence" value="ECO:0007669"/>
    <property type="project" value="TreeGrafter"/>
</dbReference>
<dbReference type="SUPFAM" id="SSF69618">
    <property type="entry name" value="HemD-like"/>
    <property type="match status" value="1"/>
</dbReference>
<dbReference type="FunFam" id="3.40.50.10090:FF:000011">
    <property type="entry name" value="Uroporphyrinogen-III synthase (UroS), putative"/>
    <property type="match status" value="1"/>
</dbReference>
<dbReference type="InterPro" id="IPR039793">
    <property type="entry name" value="UROS/Hem4"/>
</dbReference>
<feature type="compositionally biased region" description="Basic and acidic residues" evidence="1">
    <location>
        <begin position="643"/>
        <end position="656"/>
    </location>
</feature>
<dbReference type="PANTHER" id="PTHR12390:SF0">
    <property type="entry name" value="UROPORPHYRINOGEN-III SYNTHASE"/>
    <property type="match status" value="1"/>
</dbReference>
<evidence type="ECO:0000313" key="3">
    <source>
        <dbReference type="EMBL" id="KAF2005913.1"/>
    </source>
</evidence>
<keyword evidence="4" id="KW-1185">Reference proteome</keyword>
<accession>A0A6A5WVT6</accession>
<dbReference type="Gene3D" id="3.40.50.10090">
    <property type="match status" value="2"/>
</dbReference>
<dbReference type="EMBL" id="ML977561">
    <property type="protein sequence ID" value="KAF2005913.1"/>
    <property type="molecule type" value="Genomic_DNA"/>
</dbReference>
<dbReference type="PANTHER" id="PTHR12390">
    <property type="entry name" value="UROPORPHYRINOGEN III SYNTHASE"/>
    <property type="match status" value="1"/>
</dbReference>
<feature type="compositionally biased region" description="Basic residues" evidence="1">
    <location>
        <begin position="333"/>
        <end position="343"/>
    </location>
</feature>
<dbReference type="GO" id="GO:0006782">
    <property type="term" value="P:protoporphyrinogen IX biosynthetic process"/>
    <property type="evidence" value="ECO:0007669"/>
    <property type="project" value="UniProtKB-UniPathway"/>
</dbReference>
<organism evidence="3 4">
    <name type="scientific">Amniculicola lignicola CBS 123094</name>
    <dbReference type="NCBI Taxonomy" id="1392246"/>
    <lineage>
        <taxon>Eukaryota</taxon>
        <taxon>Fungi</taxon>
        <taxon>Dikarya</taxon>
        <taxon>Ascomycota</taxon>
        <taxon>Pezizomycotina</taxon>
        <taxon>Dothideomycetes</taxon>
        <taxon>Pleosporomycetidae</taxon>
        <taxon>Pleosporales</taxon>
        <taxon>Amniculicolaceae</taxon>
        <taxon>Amniculicola</taxon>
    </lineage>
</organism>
<evidence type="ECO:0000313" key="4">
    <source>
        <dbReference type="Proteomes" id="UP000799779"/>
    </source>
</evidence>